<comment type="caution">
    <text evidence="1">The sequence shown here is derived from an EMBL/GenBank/DDBJ whole genome shotgun (WGS) entry which is preliminary data.</text>
</comment>
<protein>
    <submittedName>
        <fullName evidence="1">Uncharacterized protein</fullName>
    </submittedName>
</protein>
<evidence type="ECO:0000313" key="2">
    <source>
        <dbReference type="Proteomes" id="UP001151760"/>
    </source>
</evidence>
<organism evidence="1 2">
    <name type="scientific">Tanacetum coccineum</name>
    <dbReference type="NCBI Taxonomy" id="301880"/>
    <lineage>
        <taxon>Eukaryota</taxon>
        <taxon>Viridiplantae</taxon>
        <taxon>Streptophyta</taxon>
        <taxon>Embryophyta</taxon>
        <taxon>Tracheophyta</taxon>
        <taxon>Spermatophyta</taxon>
        <taxon>Magnoliopsida</taxon>
        <taxon>eudicotyledons</taxon>
        <taxon>Gunneridae</taxon>
        <taxon>Pentapetalae</taxon>
        <taxon>asterids</taxon>
        <taxon>campanulids</taxon>
        <taxon>Asterales</taxon>
        <taxon>Asteraceae</taxon>
        <taxon>Asteroideae</taxon>
        <taxon>Anthemideae</taxon>
        <taxon>Anthemidinae</taxon>
        <taxon>Tanacetum</taxon>
    </lineage>
</organism>
<reference evidence="1" key="2">
    <citation type="submission" date="2022-01" db="EMBL/GenBank/DDBJ databases">
        <authorList>
            <person name="Yamashiro T."/>
            <person name="Shiraishi A."/>
            <person name="Satake H."/>
            <person name="Nakayama K."/>
        </authorList>
    </citation>
    <scope>NUCLEOTIDE SEQUENCE</scope>
</reference>
<evidence type="ECO:0000313" key="1">
    <source>
        <dbReference type="EMBL" id="GJT75562.1"/>
    </source>
</evidence>
<sequence length="165" mass="18648">MPPRMPSVRALQGEPQGLILASVSPLGTLAGVDIDTLTMEQYLALSQENLAPGMVKSEIEGNVNFEIKTAKRWVDRLAPGTINTCDLLKKAFIQRYYPPSMTAKQLEDIPELQSKNDMLDAKFAKDLTSTKIVPLTRKLNKWKRSDMENLDEQRHLTEVMEENFV</sequence>
<proteinExistence type="predicted"/>
<name>A0ABQ5GKX9_9ASTR</name>
<accession>A0ABQ5GKX9</accession>
<gene>
    <name evidence="1" type="ORF">Tco_1042287</name>
</gene>
<dbReference type="Proteomes" id="UP001151760">
    <property type="component" value="Unassembled WGS sequence"/>
</dbReference>
<keyword evidence="2" id="KW-1185">Reference proteome</keyword>
<dbReference type="EMBL" id="BQNB010018542">
    <property type="protein sequence ID" value="GJT75562.1"/>
    <property type="molecule type" value="Genomic_DNA"/>
</dbReference>
<reference evidence="1" key="1">
    <citation type="journal article" date="2022" name="Int. J. Mol. Sci.">
        <title>Draft Genome of Tanacetum Coccineum: Genomic Comparison of Closely Related Tanacetum-Family Plants.</title>
        <authorList>
            <person name="Yamashiro T."/>
            <person name="Shiraishi A."/>
            <person name="Nakayama K."/>
            <person name="Satake H."/>
        </authorList>
    </citation>
    <scope>NUCLEOTIDE SEQUENCE</scope>
</reference>